<dbReference type="Proteomes" id="UP000033048">
    <property type="component" value="Chromosome"/>
</dbReference>
<keyword evidence="3" id="KW-1185">Reference proteome</keyword>
<dbReference type="RefSeq" id="WP_052721408.1">
    <property type="nucleotide sequence ID" value="NZ_CP009518.1"/>
</dbReference>
<name>A0A0E3X170_METMT</name>
<dbReference type="AlphaFoldDB" id="A0A0E3X170"/>
<dbReference type="EMBL" id="CP009518">
    <property type="protein sequence ID" value="AKB85879.1"/>
    <property type="molecule type" value="Genomic_DNA"/>
</dbReference>
<dbReference type="Gene3D" id="2.40.10.480">
    <property type="match status" value="1"/>
</dbReference>
<feature type="domain" description="Pyrrolo-quinoline quinone repeat" evidence="1">
    <location>
        <begin position="255"/>
        <end position="389"/>
    </location>
</feature>
<evidence type="ECO:0000313" key="2">
    <source>
        <dbReference type="EMBL" id="AKB85879.1"/>
    </source>
</evidence>
<dbReference type="KEGG" id="mmet:MCMEM_1826"/>
<dbReference type="GeneID" id="25417996"/>
<evidence type="ECO:0000259" key="1">
    <source>
        <dbReference type="Pfam" id="PF13360"/>
    </source>
</evidence>
<proteinExistence type="predicted"/>
<organism evidence="2 3">
    <name type="scientific">Methanococcoides methylutens MM1</name>
    <dbReference type="NCBI Taxonomy" id="1434104"/>
    <lineage>
        <taxon>Archaea</taxon>
        <taxon>Methanobacteriati</taxon>
        <taxon>Methanobacteriota</taxon>
        <taxon>Stenosarchaea group</taxon>
        <taxon>Methanomicrobia</taxon>
        <taxon>Methanosarcinales</taxon>
        <taxon>Methanosarcinaceae</taxon>
        <taxon>Methanococcoides</taxon>
    </lineage>
</organism>
<dbReference type="SUPFAM" id="SSF50998">
    <property type="entry name" value="Quinoprotein alcohol dehydrogenase-like"/>
    <property type="match status" value="4"/>
</dbReference>
<protein>
    <submittedName>
        <fullName evidence="2">Cell surface protein</fullName>
    </submittedName>
</protein>
<dbReference type="OrthoDB" id="118035at2157"/>
<dbReference type="HOGENOM" id="CLU_348402_0_0_2"/>
<dbReference type="CDD" id="cd10276">
    <property type="entry name" value="BamB_YfgL"/>
    <property type="match status" value="1"/>
</dbReference>
<dbReference type="PANTHER" id="PTHR34512">
    <property type="entry name" value="CELL SURFACE PROTEIN"/>
    <property type="match status" value="1"/>
</dbReference>
<dbReference type="InterPro" id="IPR011047">
    <property type="entry name" value="Quinoprotein_ADH-like_sf"/>
</dbReference>
<dbReference type="Gene3D" id="2.130.10.10">
    <property type="entry name" value="YVTN repeat-like/Quinoprotein amine dehydrogenase"/>
    <property type="match status" value="3"/>
</dbReference>
<feature type="domain" description="Pyrrolo-quinoline quinone repeat" evidence="1">
    <location>
        <begin position="89"/>
        <end position="219"/>
    </location>
</feature>
<dbReference type="SMART" id="SM00564">
    <property type="entry name" value="PQQ"/>
    <property type="match status" value="11"/>
</dbReference>
<dbReference type="Pfam" id="PF13360">
    <property type="entry name" value="PQQ_2"/>
    <property type="match status" value="3"/>
</dbReference>
<dbReference type="PANTHER" id="PTHR34512:SF30">
    <property type="entry name" value="OUTER MEMBRANE PROTEIN ASSEMBLY FACTOR BAMB"/>
    <property type="match status" value="1"/>
</dbReference>
<feature type="domain" description="Pyrrolo-quinoline quinone repeat" evidence="1">
    <location>
        <begin position="512"/>
        <end position="664"/>
    </location>
</feature>
<accession>A0A0E3X170</accession>
<dbReference type="PATRIC" id="fig|1434104.5.peg.1981"/>
<gene>
    <name evidence="2" type="ORF">MCMEM_1826</name>
</gene>
<evidence type="ECO:0000313" key="3">
    <source>
        <dbReference type="Proteomes" id="UP000033048"/>
    </source>
</evidence>
<sequence length="779" mass="84521">MANVTVASDWTQFQSDWKNKAIATGPAITHDPELVWAFHTSEYDDNGISVPPVISGNFVYVLTTNGSLWAFEKHSGDLVWDTKVAESAALQSSTPAIGNGKIFVATSSGDLVALDSVSGDILWEVDVTEGNFACPVTYYDHRIYVGDGIKGGIGDKYYYCYDEDGNEIWKHVSQNSVGFLWEGAVIVDNFIIYSTHEGKLLSINKDTGELIDELDLSSYDLSFSKEDPGMFRSSVTYSDGYIYTTSERGQSTGYVWKVKFTDGYFGNDGWCTPNGFSTSTPVIHEGKVYVGQGEHGYTGHLTCLDDASGEVLWSYFTDAGVKSSPVLAMENGMTYIYFTGAEDDGSLYCLTEAGDLAWEFDPQDSGYILQGASISDGMLYFGTDAGYLYCIRETVSSDWDHFHKDVAHTGFSPSEAPDTNDLLWTSENIGAVAGSSPVIADGRVFVNCGEFVSSLDLYTGEFLGNHSNGSTKYNSIASPAYSMGNVYCGLDDSVNSGSTIADGKRFEGVWDGYYYCFDEESGELIWNFTVAGNAQGTPAYDNGMVYLTSWEYGVTYQGHVYCVDAETGELVWSQDSIKNSCTSSPTIYGDTIYVTTFNFYDTGDLYAIDKGSGDVLWNRSIERTSSTPAVAYGNVYVAGGCYGYTDLMTYCFDADTGDLLWNTTSSDGIGGWLCSVAVADGKVFSGTALEANDDYTGLNGTCALDAFTGELLWNSPYGGSSPAVYDGVLFSIADGKVYAFGNMKASESDVSTDDVPGFESITALFGILLVSFRRVKKSK</sequence>
<dbReference type="InterPro" id="IPR015943">
    <property type="entry name" value="WD40/YVTN_repeat-like_dom_sf"/>
</dbReference>
<reference evidence="2 3" key="1">
    <citation type="submission" date="2014-07" db="EMBL/GenBank/DDBJ databases">
        <title>Methanogenic archaea and the global carbon cycle.</title>
        <authorList>
            <person name="Henriksen J.R."/>
            <person name="Luke J."/>
            <person name="Reinhart S."/>
            <person name="Benedict M.N."/>
            <person name="Youngblut N.D."/>
            <person name="Metcalf M.E."/>
            <person name="Whitaker R.J."/>
            <person name="Metcalf W.W."/>
        </authorList>
    </citation>
    <scope>NUCLEOTIDE SEQUENCE [LARGE SCALE GENOMIC DNA]</scope>
    <source>
        <strain evidence="2 3">MM1</strain>
    </source>
</reference>
<dbReference type="STRING" id="1434104.MCMEM_1826"/>
<dbReference type="InterPro" id="IPR018391">
    <property type="entry name" value="PQQ_b-propeller_rpt"/>
</dbReference>
<dbReference type="InterPro" id="IPR002372">
    <property type="entry name" value="PQQ_rpt_dom"/>
</dbReference>